<dbReference type="InterPro" id="IPR010662">
    <property type="entry name" value="RBBP9/YdeN"/>
</dbReference>
<gene>
    <name evidence="1" type="ORF">ABID08_003920</name>
</gene>
<dbReference type="InterPro" id="IPR029058">
    <property type="entry name" value="AB_hydrolase_fold"/>
</dbReference>
<keyword evidence="2" id="KW-1185">Reference proteome</keyword>
<evidence type="ECO:0000313" key="1">
    <source>
        <dbReference type="EMBL" id="MET3756546.1"/>
    </source>
</evidence>
<protein>
    <submittedName>
        <fullName evidence="1">Alpha/beta hydrolase family esterase</fullName>
    </submittedName>
</protein>
<accession>A0ABV2MJB3</accession>
<reference evidence="1 2" key="1">
    <citation type="submission" date="2024-06" db="EMBL/GenBank/DDBJ databases">
        <title>Genomic Encyclopedia of Type Strains, Phase IV (KMG-IV): sequencing the most valuable type-strain genomes for metagenomic binning, comparative biology and taxonomic classification.</title>
        <authorList>
            <person name="Goeker M."/>
        </authorList>
    </citation>
    <scope>NUCLEOTIDE SEQUENCE [LARGE SCALE GENOMIC DNA]</scope>
    <source>
        <strain evidence="1 2">DSM 29288</strain>
    </source>
</reference>
<dbReference type="GO" id="GO:0016787">
    <property type="term" value="F:hydrolase activity"/>
    <property type="evidence" value="ECO:0007669"/>
    <property type="project" value="UniProtKB-KW"/>
</dbReference>
<dbReference type="RefSeq" id="WP_168295594.1">
    <property type="nucleotide sequence ID" value="NZ_CP071604.1"/>
</dbReference>
<dbReference type="GeneID" id="91146645"/>
<dbReference type="Pfam" id="PF06821">
    <property type="entry name" value="Ser_hydrolase"/>
    <property type="match status" value="1"/>
</dbReference>
<keyword evidence="1" id="KW-0378">Hydrolase</keyword>
<organism evidence="1 2">
    <name type="scientific">Rhizobium binae</name>
    <dbReference type="NCBI Taxonomy" id="1138190"/>
    <lineage>
        <taxon>Bacteria</taxon>
        <taxon>Pseudomonadati</taxon>
        <taxon>Pseudomonadota</taxon>
        <taxon>Alphaproteobacteria</taxon>
        <taxon>Hyphomicrobiales</taxon>
        <taxon>Rhizobiaceae</taxon>
        <taxon>Rhizobium/Agrobacterium group</taxon>
        <taxon>Rhizobium</taxon>
    </lineage>
</organism>
<proteinExistence type="predicted"/>
<comment type="caution">
    <text evidence="1">The sequence shown here is derived from an EMBL/GenBank/DDBJ whole genome shotgun (WGS) entry which is preliminary data.</text>
</comment>
<sequence>MIIHSDANENASFSPARMIRGKRMKDIITLPGIGGSGDDHWQTRWEISRPEMRRFQPSDWDRPDLADWISAIDRAVGASATPPLLVAHSLACLAVAHWQQLSSLAVAGAFLVAVPDPQSASFPEEAAGFGNPPSQKMRFPTLIVASANDPFGTLDHARARANRWGSGFVEIGAFGHINGQSGLEEWSQGKALLTAFSAGLAKSDQA</sequence>
<dbReference type="Gene3D" id="3.40.50.1820">
    <property type="entry name" value="alpha/beta hydrolase"/>
    <property type="match status" value="1"/>
</dbReference>
<dbReference type="EMBL" id="JBEPMY010000011">
    <property type="protein sequence ID" value="MET3756546.1"/>
    <property type="molecule type" value="Genomic_DNA"/>
</dbReference>
<evidence type="ECO:0000313" key="2">
    <source>
        <dbReference type="Proteomes" id="UP001549077"/>
    </source>
</evidence>
<name>A0ABV2MJB3_9HYPH</name>
<dbReference type="SUPFAM" id="SSF53474">
    <property type="entry name" value="alpha/beta-Hydrolases"/>
    <property type="match status" value="1"/>
</dbReference>
<dbReference type="Proteomes" id="UP001549077">
    <property type="component" value="Unassembled WGS sequence"/>
</dbReference>